<proteinExistence type="predicted"/>
<accession>A0A853I1C1</accession>
<dbReference type="Proteomes" id="UP000569732">
    <property type="component" value="Unassembled WGS sequence"/>
</dbReference>
<sequence>MTKPTNKLAFSEEITEQQVVAYLEANPDFFLHNPDLLKTLTVPHPSGKAISLLEHQVNLFRKENKELHKRLSNLIAIARENDQLFDKTRRLIINLLAASSLEDIQVIIEEHFREQFKTDACCLLYFADQPLNTHGRTFALAEAKKQLGDILESTKPITGLLKLEQKLVLFPDQAHQVGSAAVVPLYHQRLLGILAIGSEDMNHFRTSNGTLFLTHIGEVLSQLVYHFQEQSN</sequence>
<dbReference type="Pfam" id="PF04340">
    <property type="entry name" value="DUF484"/>
    <property type="match status" value="1"/>
</dbReference>
<reference evidence="1 2" key="1">
    <citation type="submission" date="2020-07" db="EMBL/GenBank/DDBJ databases">
        <title>Endozoicomonas sp. nov., isolated from sediment.</title>
        <authorList>
            <person name="Gu T."/>
        </authorList>
    </citation>
    <scope>NUCLEOTIDE SEQUENCE [LARGE SCALE GENOMIC DNA]</scope>
    <source>
        <strain evidence="1 2">SM1973</strain>
    </source>
</reference>
<dbReference type="AlphaFoldDB" id="A0A853I1C1"/>
<dbReference type="EMBL" id="JACCKB010000013">
    <property type="protein sequence ID" value="NYZ66419.1"/>
    <property type="molecule type" value="Genomic_DNA"/>
</dbReference>
<dbReference type="Gene3D" id="3.30.450.40">
    <property type="match status" value="1"/>
</dbReference>
<gene>
    <name evidence="1" type="ORF">H0A36_10395</name>
</gene>
<dbReference type="PANTHER" id="PTHR38765:SF1">
    <property type="entry name" value="DUF484 DOMAIN-CONTAINING PROTEIN"/>
    <property type="match status" value="1"/>
</dbReference>
<evidence type="ECO:0000313" key="2">
    <source>
        <dbReference type="Proteomes" id="UP000569732"/>
    </source>
</evidence>
<dbReference type="PANTHER" id="PTHR38765">
    <property type="entry name" value="DUF484 DOMAIN-CONTAINING PROTEIN"/>
    <property type="match status" value="1"/>
</dbReference>
<protein>
    <submittedName>
        <fullName evidence="1">DUF484 family protein</fullName>
    </submittedName>
</protein>
<name>A0A853I1C1_9GAMM</name>
<comment type="caution">
    <text evidence="1">The sequence shown here is derived from an EMBL/GenBank/DDBJ whole genome shotgun (WGS) entry which is preliminary data.</text>
</comment>
<dbReference type="InterPro" id="IPR029016">
    <property type="entry name" value="GAF-like_dom_sf"/>
</dbReference>
<organism evidence="1 2">
    <name type="scientific">Spartinivicinus marinus</name>
    <dbReference type="NCBI Taxonomy" id="2994442"/>
    <lineage>
        <taxon>Bacteria</taxon>
        <taxon>Pseudomonadati</taxon>
        <taxon>Pseudomonadota</taxon>
        <taxon>Gammaproteobacteria</taxon>
        <taxon>Oceanospirillales</taxon>
        <taxon>Zooshikellaceae</taxon>
        <taxon>Spartinivicinus</taxon>
    </lineage>
</organism>
<dbReference type="SUPFAM" id="SSF55781">
    <property type="entry name" value="GAF domain-like"/>
    <property type="match status" value="1"/>
</dbReference>
<dbReference type="RefSeq" id="WP_180568442.1">
    <property type="nucleotide sequence ID" value="NZ_JACCKB010000013.1"/>
</dbReference>
<keyword evidence="2" id="KW-1185">Reference proteome</keyword>
<evidence type="ECO:0000313" key="1">
    <source>
        <dbReference type="EMBL" id="NYZ66419.1"/>
    </source>
</evidence>
<dbReference type="InterPro" id="IPR007435">
    <property type="entry name" value="DUF484"/>
</dbReference>